<evidence type="ECO:0000256" key="5">
    <source>
        <dbReference type="ARBA" id="ARBA00023004"/>
    </source>
</evidence>
<feature type="binding site" evidence="14">
    <location>
        <position position="117"/>
    </location>
    <ligand>
        <name>[4Fe-4S] cluster</name>
        <dbReference type="ChEBI" id="CHEBI:49883"/>
    </ligand>
</feature>
<evidence type="ECO:0000256" key="1">
    <source>
        <dbReference type="ARBA" id="ARBA00009732"/>
    </source>
</evidence>
<evidence type="ECO:0000256" key="8">
    <source>
        <dbReference type="ARBA" id="ARBA00024327"/>
    </source>
</evidence>
<dbReference type="InterPro" id="IPR002500">
    <property type="entry name" value="PAPS_reduct_dom"/>
</dbReference>
<dbReference type="CDD" id="cd23945">
    <property type="entry name" value="PAPS_reductase"/>
    <property type="match status" value="1"/>
</dbReference>
<dbReference type="InterPro" id="IPR004511">
    <property type="entry name" value="PAPS/APS_Rdtase"/>
</dbReference>
<keyword evidence="4 14" id="KW-0560">Oxidoreductase</keyword>
<dbReference type="Gene3D" id="3.40.50.620">
    <property type="entry name" value="HUPs"/>
    <property type="match status" value="1"/>
</dbReference>
<dbReference type="PANTHER" id="PTHR46482">
    <property type="entry name" value="5'-ADENYLYLSULFATE REDUCTASE 3, CHLOROPLASTIC"/>
    <property type="match status" value="1"/>
</dbReference>
<dbReference type="NCBIfam" id="TIGR02055">
    <property type="entry name" value="APS_reductase"/>
    <property type="match status" value="1"/>
</dbReference>
<comment type="function">
    <text evidence="7 14">Catalyzes the formation of sulfite from adenosine 5'-phosphosulfate (APS) using thioredoxin as an electron donor.</text>
</comment>
<feature type="binding site" evidence="14">
    <location>
        <position position="116"/>
    </location>
    <ligand>
        <name>[4Fe-4S] cluster</name>
        <dbReference type="ChEBI" id="CHEBI:49883"/>
    </ligand>
</feature>
<proteinExistence type="inferred from homology"/>
<evidence type="ECO:0000256" key="9">
    <source>
        <dbReference type="ARBA" id="ARBA00024386"/>
    </source>
</evidence>
<keyword evidence="6 14" id="KW-0411">Iron-sulfur</keyword>
<name>A0ABS2CY81_9FLAO</name>
<dbReference type="NCBIfam" id="NF002537">
    <property type="entry name" value="PRK02090.1"/>
    <property type="match status" value="1"/>
</dbReference>
<gene>
    <name evidence="14" type="primary">cysH</name>
    <name evidence="16" type="ORF">H9X54_011240</name>
</gene>
<evidence type="ECO:0000256" key="14">
    <source>
        <dbReference type="HAMAP-Rule" id="MF_00063"/>
    </source>
</evidence>
<evidence type="ECO:0000256" key="13">
    <source>
        <dbReference type="ARBA" id="ARBA00048441"/>
    </source>
</evidence>
<keyword evidence="3 14" id="KW-0479">Metal-binding</keyword>
<evidence type="ECO:0000313" key="16">
    <source>
        <dbReference type="EMBL" id="MBM6499869.1"/>
    </source>
</evidence>
<comment type="cofactor">
    <cofactor evidence="14">
        <name>[4Fe-4S] cluster</name>
        <dbReference type="ChEBI" id="CHEBI:49883"/>
    </cofactor>
    <text evidence="14">Binds 1 [4Fe-4S] cluster per subunit.</text>
</comment>
<evidence type="ECO:0000256" key="3">
    <source>
        <dbReference type="ARBA" id="ARBA00022723"/>
    </source>
</evidence>
<feature type="binding site" evidence="14">
    <location>
        <position position="199"/>
    </location>
    <ligand>
        <name>[4Fe-4S] cluster</name>
        <dbReference type="ChEBI" id="CHEBI:49883"/>
    </ligand>
</feature>
<dbReference type="InterPro" id="IPR014729">
    <property type="entry name" value="Rossmann-like_a/b/a_fold"/>
</dbReference>
<evidence type="ECO:0000256" key="2">
    <source>
        <dbReference type="ARBA" id="ARBA00022490"/>
    </source>
</evidence>
<evidence type="ECO:0000256" key="7">
    <source>
        <dbReference type="ARBA" id="ARBA00024298"/>
    </source>
</evidence>
<feature type="domain" description="Phosphoadenosine phosphosulphate reductase" evidence="15">
    <location>
        <begin position="29"/>
        <end position="205"/>
    </location>
</feature>
<comment type="pathway">
    <text evidence="8 14">Sulfur metabolism; hydrogen sulfide biosynthesis; sulfite from sulfate.</text>
</comment>
<accession>A0ABS2CY81</accession>
<dbReference type="Pfam" id="PF01507">
    <property type="entry name" value="PAPS_reduct"/>
    <property type="match status" value="1"/>
</dbReference>
<dbReference type="GO" id="GO:0004604">
    <property type="term" value="F:phosphoadenylyl-sulfate reductase (thioredoxin) activity"/>
    <property type="evidence" value="ECO:0007669"/>
    <property type="project" value="UniProtKB-EC"/>
</dbReference>
<keyword evidence="17" id="KW-1185">Reference proteome</keyword>
<dbReference type="Proteomes" id="UP000759529">
    <property type="component" value="Unassembled WGS sequence"/>
</dbReference>
<comment type="caution">
    <text evidence="16">The sequence shown here is derived from an EMBL/GenBank/DDBJ whole genome shotgun (WGS) entry which is preliminary data.</text>
</comment>
<dbReference type="PIRSF" id="PIRSF000857">
    <property type="entry name" value="PAPS_reductase"/>
    <property type="match status" value="1"/>
</dbReference>
<dbReference type="EMBL" id="JACSOD020000492">
    <property type="protein sequence ID" value="MBM6499869.1"/>
    <property type="molecule type" value="Genomic_DNA"/>
</dbReference>
<reference evidence="16 17" key="1">
    <citation type="submission" date="2021-02" db="EMBL/GenBank/DDBJ databases">
        <authorList>
            <person name="Jung H.S."/>
            <person name="Chun B.H."/>
            <person name="Jeon C.O."/>
        </authorList>
    </citation>
    <scope>NUCLEOTIDE SEQUENCE [LARGE SCALE GENOMIC DNA]</scope>
    <source>
        <strain evidence="16 17">LMG 25203</strain>
    </source>
</reference>
<protein>
    <recommendedName>
        <fullName evidence="10 14">Adenosine 5'-phosphosulfate reductase</fullName>
        <shortName evidence="14">APS reductase</shortName>
        <ecNumber evidence="9 14">1.8.4.10</ecNumber>
    </recommendedName>
    <alternativeName>
        <fullName evidence="12 14">5'-adenylylsulfate reductase</fullName>
    </alternativeName>
    <alternativeName>
        <fullName evidence="11 14">Thioredoxin-dependent 5'-adenylylsulfate reductase</fullName>
    </alternativeName>
</protein>
<keyword evidence="2 14" id="KW-0963">Cytoplasm</keyword>
<evidence type="ECO:0000259" key="15">
    <source>
        <dbReference type="Pfam" id="PF01507"/>
    </source>
</evidence>
<evidence type="ECO:0000256" key="10">
    <source>
        <dbReference type="ARBA" id="ARBA00029514"/>
    </source>
</evidence>
<dbReference type="InterPro" id="IPR011798">
    <property type="entry name" value="APS_reductase"/>
</dbReference>
<dbReference type="NCBIfam" id="TIGR00434">
    <property type="entry name" value="cysH"/>
    <property type="match status" value="1"/>
</dbReference>
<feature type="active site" description="Nucleophile; cysteine thiosulfonate intermediate" evidence="14">
    <location>
        <position position="227"/>
    </location>
</feature>
<dbReference type="EC" id="1.8.4.10" evidence="9 14"/>
<dbReference type="HAMAP" id="MF_00063">
    <property type="entry name" value="CysH"/>
    <property type="match status" value="1"/>
</dbReference>
<evidence type="ECO:0000313" key="17">
    <source>
        <dbReference type="Proteomes" id="UP000759529"/>
    </source>
</evidence>
<feature type="binding site" evidence="14">
    <location>
        <position position="202"/>
    </location>
    <ligand>
        <name>[4Fe-4S] cluster</name>
        <dbReference type="ChEBI" id="CHEBI:49883"/>
    </ligand>
</feature>
<comment type="similarity">
    <text evidence="1 14">Belongs to the PAPS reductase family. CysH subfamily.</text>
</comment>
<evidence type="ECO:0000256" key="11">
    <source>
        <dbReference type="ARBA" id="ARBA00030894"/>
    </source>
</evidence>
<evidence type="ECO:0000256" key="4">
    <source>
        <dbReference type="ARBA" id="ARBA00023002"/>
    </source>
</evidence>
<dbReference type="SUPFAM" id="SSF52402">
    <property type="entry name" value="Adenine nucleotide alpha hydrolases-like"/>
    <property type="match status" value="1"/>
</dbReference>
<sequence>MENRIKEIVNKSEKINDSILEISKNFPENIVFSTSFGIEDQVISHAIFSQNITNIAVFTLDTGRLFPETYAVWDKTLLQYKATIKAYYPNNDKVENYVNTNSINAFYNSVELRKECCFIRKVEPLNRALQGAKIWITGLRAEQSENRNSIQKLEWDEQRQLYKYNPLLNWTTAEVVNYLKKHGVPYNTLHDSNFVSIGCAPCTRALKEGEDFRAGRWWWEDQSKKECGLHR</sequence>
<comment type="catalytic activity">
    <reaction evidence="13 14">
        <text>[thioredoxin]-disulfide + sulfite + AMP + 2 H(+) = adenosine 5'-phosphosulfate + [thioredoxin]-dithiol</text>
        <dbReference type="Rhea" id="RHEA:21976"/>
        <dbReference type="Rhea" id="RHEA-COMP:10698"/>
        <dbReference type="Rhea" id="RHEA-COMP:10700"/>
        <dbReference type="ChEBI" id="CHEBI:15378"/>
        <dbReference type="ChEBI" id="CHEBI:17359"/>
        <dbReference type="ChEBI" id="CHEBI:29950"/>
        <dbReference type="ChEBI" id="CHEBI:50058"/>
        <dbReference type="ChEBI" id="CHEBI:58243"/>
        <dbReference type="ChEBI" id="CHEBI:456215"/>
        <dbReference type="EC" id="1.8.4.10"/>
    </reaction>
</comment>
<organism evidence="16 17">
    <name type="scientific">Flavobacterium macrobrachii</name>
    <dbReference type="NCBI Taxonomy" id="591204"/>
    <lineage>
        <taxon>Bacteria</taxon>
        <taxon>Pseudomonadati</taxon>
        <taxon>Bacteroidota</taxon>
        <taxon>Flavobacteriia</taxon>
        <taxon>Flavobacteriales</taxon>
        <taxon>Flavobacteriaceae</taxon>
        <taxon>Flavobacterium</taxon>
    </lineage>
</organism>
<evidence type="ECO:0000256" key="6">
    <source>
        <dbReference type="ARBA" id="ARBA00023014"/>
    </source>
</evidence>
<dbReference type="PANTHER" id="PTHR46482:SF9">
    <property type="entry name" value="5'-ADENYLYLSULFATE REDUCTASE 1, CHLOROPLASTIC"/>
    <property type="match status" value="1"/>
</dbReference>
<keyword evidence="5 14" id="KW-0408">Iron</keyword>
<evidence type="ECO:0000256" key="12">
    <source>
        <dbReference type="ARBA" id="ARBA00032041"/>
    </source>
</evidence>
<dbReference type="RefSeq" id="WP_187656894.1">
    <property type="nucleotide sequence ID" value="NZ_JACSOD020000492.1"/>
</dbReference>
<comment type="subcellular location">
    <subcellularLocation>
        <location evidence="14">Cytoplasm</location>
    </subcellularLocation>
</comment>